<evidence type="ECO:0000313" key="1">
    <source>
        <dbReference type="EMBL" id="KAH6944354.1"/>
    </source>
</evidence>
<evidence type="ECO:0000313" key="2">
    <source>
        <dbReference type="Proteomes" id="UP000821845"/>
    </source>
</evidence>
<proteinExistence type="predicted"/>
<keyword evidence="2" id="KW-1185">Reference proteome</keyword>
<organism evidence="1 2">
    <name type="scientific">Hyalomma asiaticum</name>
    <name type="common">Tick</name>
    <dbReference type="NCBI Taxonomy" id="266040"/>
    <lineage>
        <taxon>Eukaryota</taxon>
        <taxon>Metazoa</taxon>
        <taxon>Ecdysozoa</taxon>
        <taxon>Arthropoda</taxon>
        <taxon>Chelicerata</taxon>
        <taxon>Arachnida</taxon>
        <taxon>Acari</taxon>
        <taxon>Parasitiformes</taxon>
        <taxon>Ixodida</taxon>
        <taxon>Ixodoidea</taxon>
        <taxon>Ixodidae</taxon>
        <taxon>Hyalomminae</taxon>
        <taxon>Hyalomma</taxon>
    </lineage>
</organism>
<reference evidence="1" key="1">
    <citation type="submission" date="2020-05" db="EMBL/GenBank/DDBJ databases">
        <title>Large-scale comparative analyses of tick genomes elucidate their genetic diversity and vector capacities.</title>
        <authorList>
            <person name="Jia N."/>
            <person name="Wang J."/>
            <person name="Shi W."/>
            <person name="Du L."/>
            <person name="Sun Y."/>
            <person name="Zhan W."/>
            <person name="Jiang J."/>
            <person name="Wang Q."/>
            <person name="Zhang B."/>
            <person name="Ji P."/>
            <person name="Sakyi L.B."/>
            <person name="Cui X."/>
            <person name="Yuan T."/>
            <person name="Jiang B."/>
            <person name="Yang W."/>
            <person name="Lam T.T.-Y."/>
            <person name="Chang Q."/>
            <person name="Ding S."/>
            <person name="Wang X."/>
            <person name="Zhu J."/>
            <person name="Ruan X."/>
            <person name="Zhao L."/>
            <person name="Wei J."/>
            <person name="Que T."/>
            <person name="Du C."/>
            <person name="Cheng J."/>
            <person name="Dai P."/>
            <person name="Han X."/>
            <person name="Huang E."/>
            <person name="Gao Y."/>
            <person name="Liu J."/>
            <person name="Shao H."/>
            <person name="Ye R."/>
            <person name="Li L."/>
            <person name="Wei W."/>
            <person name="Wang X."/>
            <person name="Wang C."/>
            <person name="Yang T."/>
            <person name="Huo Q."/>
            <person name="Li W."/>
            <person name="Guo W."/>
            <person name="Chen H."/>
            <person name="Zhou L."/>
            <person name="Ni X."/>
            <person name="Tian J."/>
            <person name="Zhou Y."/>
            <person name="Sheng Y."/>
            <person name="Liu T."/>
            <person name="Pan Y."/>
            <person name="Xia L."/>
            <person name="Li J."/>
            <person name="Zhao F."/>
            <person name="Cao W."/>
        </authorList>
    </citation>
    <scope>NUCLEOTIDE SEQUENCE</scope>
    <source>
        <strain evidence="1">Hyas-2018</strain>
    </source>
</reference>
<dbReference type="EMBL" id="CM023481">
    <property type="protein sequence ID" value="KAH6944354.1"/>
    <property type="molecule type" value="Genomic_DNA"/>
</dbReference>
<dbReference type="Proteomes" id="UP000821845">
    <property type="component" value="Chromosome 1"/>
</dbReference>
<gene>
    <name evidence="1" type="ORF">HPB50_002741</name>
</gene>
<accession>A0ACB7TDV6</accession>
<sequence>MAVSRTARPPRCMDACQPDDDPGLRWYHKAYQRDPILLSVFVVLLEFPLLEGPLCGSALHALCRACALLPPEAQARLAKQWGAHCPPHRLRNALNALHQVLTARIIEGHFGRDFGVADDELLVVSIKTIKILFMANVLGGELEQCREEEEEVLATANGQPLRKDPTQTFKGDPMWTCWV</sequence>
<protein>
    <submittedName>
        <fullName evidence="1">Uncharacterized protein</fullName>
    </submittedName>
</protein>
<name>A0ACB7TDV6_HYAAI</name>
<comment type="caution">
    <text evidence="1">The sequence shown here is derived from an EMBL/GenBank/DDBJ whole genome shotgun (WGS) entry which is preliminary data.</text>
</comment>